<dbReference type="KEGG" id="bvq:FHE72_01170"/>
<gene>
    <name evidence="1" type="ORF">FHE72_01170</name>
</gene>
<dbReference type="EMBL" id="CP047394">
    <property type="protein sequence ID" value="QHE59804.1"/>
    <property type="molecule type" value="Genomic_DNA"/>
</dbReference>
<organism evidence="1 2">
    <name type="scientific">Rossellomorea vietnamensis</name>
    <dbReference type="NCBI Taxonomy" id="218284"/>
    <lineage>
        <taxon>Bacteria</taxon>
        <taxon>Bacillati</taxon>
        <taxon>Bacillota</taxon>
        <taxon>Bacilli</taxon>
        <taxon>Bacillales</taxon>
        <taxon>Bacillaceae</taxon>
        <taxon>Rossellomorea</taxon>
    </lineage>
</organism>
<proteinExistence type="predicted"/>
<protein>
    <submittedName>
        <fullName evidence="1">Uncharacterized protein</fullName>
    </submittedName>
</protein>
<dbReference type="AlphaFoldDB" id="A0A6I6UAS5"/>
<sequence>MTSTLNNYLIKRDKAKVIVTLEPSNFEKLQNIINDYFETEAIKMPLKDTWRIFCNNTVPNTWIDFETYIDQEENEPKRILYINSSTKEICIEQLENKWKVLFTLRIVRNLSRWQLMEKGSLFLHGGLLQIHSKGVAIIGNKKAGKTSTILSTLTSSNVNFSTNDDISIISKNNITTAYGWPRSIGVRTDSIYKIAEFSPSYTEHLNSLKHPGNQHIETNPNMIYFHPKELAELNGKKVVENLKLDIIVFPQFLDYEDSRSPFVKELTTKEIFERLIENLQITPDNHDKYLNKHFSSVNVKKLEEELYHIASSIRGFALYQSFNDLKEGSNLLISCVVENKY</sequence>
<dbReference type="RefSeq" id="WP_159360963.1">
    <property type="nucleotide sequence ID" value="NZ_CP047394.1"/>
</dbReference>
<evidence type="ECO:0000313" key="1">
    <source>
        <dbReference type="EMBL" id="QHE59804.1"/>
    </source>
</evidence>
<accession>A0A6I6UAS5</accession>
<dbReference type="Proteomes" id="UP000465062">
    <property type="component" value="Chromosome"/>
</dbReference>
<name>A0A6I6UAS5_9BACI</name>
<evidence type="ECO:0000313" key="2">
    <source>
        <dbReference type="Proteomes" id="UP000465062"/>
    </source>
</evidence>
<reference evidence="1 2" key="1">
    <citation type="submission" date="2019-06" db="EMBL/GenBank/DDBJ databases">
        <title>An operon consisting of a P-type ATPase gene and a transcriptional regular gene given the different cadmium resistance in Bacillus vietamensis 151-6 and Bacillus marisflavi 151-25.</title>
        <authorList>
            <person name="Yu X."/>
        </authorList>
    </citation>
    <scope>NUCLEOTIDE SEQUENCE [LARGE SCALE GENOMIC DNA]</scope>
    <source>
        <strain evidence="1 2">151-6</strain>
    </source>
</reference>